<dbReference type="Proteomes" id="UP001190700">
    <property type="component" value="Unassembled WGS sequence"/>
</dbReference>
<dbReference type="EMBL" id="LGRX02035288">
    <property type="protein sequence ID" value="KAK3235440.1"/>
    <property type="molecule type" value="Genomic_DNA"/>
</dbReference>
<evidence type="ECO:0000256" key="1">
    <source>
        <dbReference type="SAM" id="MobiDB-lite"/>
    </source>
</evidence>
<comment type="caution">
    <text evidence="2">The sequence shown here is derived from an EMBL/GenBank/DDBJ whole genome shotgun (WGS) entry which is preliminary data.</text>
</comment>
<feature type="compositionally biased region" description="Pro residues" evidence="1">
    <location>
        <begin position="35"/>
        <end position="48"/>
    </location>
</feature>
<accession>A0AAE0BGC8</accession>
<keyword evidence="3" id="KW-1185">Reference proteome</keyword>
<organism evidence="2 3">
    <name type="scientific">Cymbomonas tetramitiformis</name>
    <dbReference type="NCBI Taxonomy" id="36881"/>
    <lineage>
        <taxon>Eukaryota</taxon>
        <taxon>Viridiplantae</taxon>
        <taxon>Chlorophyta</taxon>
        <taxon>Pyramimonadophyceae</taxon>
        <taxon>Pyramimonadales</taxon>
        <taxon>Pyramimonadaceae</taxon>
        <taxon>Cymbomonas</taxon>
    </lineage>
</organism>
<gene>
    <name evidence="2" type="ORF">CYMTET_54334</name>
</gene>
<evidence type="ECO:0000313" key="2">
    <source>
        <dbReference type="EMBL" id="KAK3235440.1"/>
    </source>
</evidence>
<proteinExistence type="predicted"/>
<evidence type="ECO:0000313" key="3">
    <source>
        <dbReference type="Proteomes" id="UP001190700"/>
    </source>
</evidence>
<dbReference type="AlphaFoldDB" id="A0AAE0BGC8"/>
<sequence>MAPKRCRSLSPSMLRCSTPGRILTAPRRDRYSSPEPTPRSSPTSPPGAPKKKPRHEARFRGLSMRNEMAELCLAFGSRARWSQSSPARQEETRRRLCLRPECPCCRLDIEASILQERPDGRTVSQCERHKPTPSASPTTLYSGNVNVEDLLVEFEKRLESATSTFMTLPHARAKADEASKLNLIADMGALRDTERHWLCEVLRFDKRDRLASDTSRANFLQSYRERILARFPEVRHVQRVVLSDNAFAVDDTERMHQFIPGVMRSVRERPAEEG</sequence>
<reference evidence="2 3" key="1">
    <citation type="journal article" date="2015" name="Genome Biol. Evol.">
        <title>Comparative Genomics of a Bacterivorous Green Alga Reveals Evolutionary Causalities and Consequences of Phago-Mixotrophic Mode of Nutrition.</title>
        <authorList>
            <person name="Burns J.A."/>
            <person name="Paasch A."/>
            <person name="Narechania A."/>
            <person name="Kim E."/>
        </authorList>
    </citation>
    <scope>NUCLEOTIDE SEQUENCE [LARGE SCALE GENOMIC DNA]</scope>
    <source>
        <strain evidence="2 3">PLY_AMNH</strain>
    </source>
</reference>
<feature type="region of interest" description="Disordered" evidence="1">
    <location>
        <begin position="120"/>
        <end position="139"/>
    </location>
</feature>
<protein>
    <submittedName>
        <fullName evidence="2">Uncharacterized protein</fullName>
    </submittedName>
</protein>
<name>A0AAE0BGC8_9CHLO</name>
<feature type="region of interest" description="Disordered" evidence="1">
    <location>
        <begin position="1"/>
        <end position="56"/>
    </location>
</feature>
<feature type="compositionally biased region" description="Basic and acidic residues" evidence="1">
    <location>
        <begin position="120"/>
        <end position="130"/>
    </location>
</feature>